<dbReference type="GeneID" id="66513454"/>
<evidence type="ECO:0000313" key="1">
    <source>
        <dbReference type="EMBL" id="AJZ56024.1"/>
    </source>
</evidence>
<geneLocation type="plasmid" evidence="1 3">
    <name>pBIL</name>
</geneLocation>
<dbReference type="RefSeq" id="WP_028197082.1">
    <property type="nucleotide sequence ID" value="NZ_CADFGE010000013.1"/>
</dbReference>
<evidence type="ECO:0000313" key="3">
    <source>
        <dbReference type="Proteomes" id="UP000032614"/>
    </source>
</evidence>
<dbReference type="SUPFAM" id="SSF75169">
    <property type="entry name" value="DsrEFH-like"/>
    <property type="match status" value="1"/>
</dbReference>
<sequence>MAKYLLIESRDPFESNDVGFLADLALRLRADGNEVTIFLVQNGVLPVRAGARDTGFSTLVGADVTVLADDFSLRERGISPDRLLAGVEAAPLDVVVDHLADGAKALWH</sequence>
<gene>
    <name evidence="2" type="ORF">GGD69_005854</name>
    <name evidence="1" type="ORF">OI25_8267</name>
</gene>
<dbReference type="AlphaFoldDB" id="A0AAW3V5F7"/>
<dbReference type="EMBL" id="CP010024">
    <property type="protein sequence ID" value="AJZ56024.1"/>
    <property type="molecule type" value="Genomic_DNA"/>
</dbReference>
<reference evidence="1 3" key="1">
    <citation type="journal article" date="2015" name="Genome Announc.">
        <title>Complete genome sequences for 59 burkholderia isolates, both pathogenic and near neighbor.</title>
        <authorList>
            <person name="Johnson S.L."/>
            <person name="Bishop-Lilly K.A."/>
            <person name="Ladner J.T."/>
            <person name="Daligault H.E."/>
            <person name="Davenport K.W."/>
            <person name="Jaissle J."/>
            <person name="Frey K.G."/>
            <person name="Koroleva G.I."/>
            <person name="Bruce D.C."/>
            <person name="Coyne S.R."/>
            <person name="Broomall S.M."/>
            <person name="Li P.E."/>
            <person name="Teshima H."/>
            <person name="Gibbons H.S."/>
            <person name="Palacios G.F."/>
            <person name="Rosenzweig C.N."/>
            <person name="Redden C.L."/>
            <person name="Xu Y."/>
            <person name="Minogue T.D."/>
            <person name="Chain P.S."/>
        </authorList>
    </citation>
    <scope>NUCLEOTIDE SEQUENCE [LARGE SCALE GENOMIC DNA]</scope>
    <source>
        <strain evidence="1 3">ATCC BAA-463</strain>
        <plasmid evidence="1 3">pBIL</plasmid>
    </source>
</reference>
<dbReference type="Gene3D" id="3.40.1260.10">
    <property type="entry name" value="DsrEFH-like"/>
    <property type="match status" value="1"/>
</dbReference>
<dbReference type="KEGG" id="bfn:OI25_8267"/>
<dbReference type="Proteomes" id="UP000518681">
    <property type="component" value="Unassembled WGS sequence"/>
</dbReference>
<name>A0AAW3V5F7_9BURK</name>
<organism evidence="2 4">
    <name type="scientific">Paraburkholderia fungorum</name>
    <dbReference type="NCBI Taxonomy" id="134537"/>
    <lineage>
        <taxon>Bacteria</taxon>
        <taxon>Pseudomonadati</taxon>
        <taxon>Pseudomonadota</taxon>
        <taxon>Betaproteobacteria</taxon>
        <taxon>Burkholderiales</taxon>
        <taxon>Burkholderiaceae</taxon>
        <taxon>Paraburkholderia</taxon>
    </lineage>
</organism>
<proteinExistence type="predicted"/>
<reference evidence="2 4" key="2">
    <citation type="submission" date="2020-08" db="EMBL/GenBank/DDBJ databases">
        <title>Genomic Encyclopedia of Type Strains, Phase IV (KMG-V): Genome sequencing to study the core and pangenomes of soil and plant-associated prokaryotes.</title>
        <authorList>
            <person name="Whitman W."/>
        </authorList>
    </citation>
    <scope>NUCLEOTIDE SEQUENCE [LARGE SCALE GENOMIC DNA]</scope>
    <source>
        <strain evidence="2 4">SEMIA 4013</strain>
    </source>
</reference>
<evidence type="ECO:0000313" key="4">
    <source>
        <dbReference type="Proteomes" id="UP000518681"/>
    </source>
</evidence>
<dbReference type="Pfam" id="PF02635">
    <property type="entry name" value="DsrE"/>
    <property type="match status" value="1"/>
</dbReference>
<dbReference type="Proteomes" id="UP000032614">
    <property type="component" value="Plasmid pBIL"/>
</dbReference>
<keyword evidence="1" id="KW-0614">Plasmid</keyword>
<dbReference type="InterPro" id="IPR027396">
    <property type="entry name" value="DsrEFH-like"/>
</dbReference>
<accession>A0AAW3V5F7</accession>
<protein>
    <submittedName>
        <fullName evidence="1">DsrE/DsrF-like family protein</fullName>
    </submittedName>
    <submittedName>
        <fullName evidence="2">Intracellular sulfur oxidation DsrE/DsrF family protein</fullName>
    </submittedName>
</protein>
<evidence type="ECO:0000313" key="2">
    <source>
        <dbReference type="EMBL" id="MBB6204960.1"/>
    </source>
</evidence>
<dbReference type="InterPro" id="IPR003787">
    <property type="entry name" value="Sulphur_relay_DsrE/F-like"/>
</dbReference>
<dbReference type="EMBL" id="JACIIK010000011">
    <property type="protein sequence ID" value="MBB6204960.1"/>
    <property type="molecule type" value="Genomic_DNA"/>
</dbReference>